<dbReference type="InterPro" id="IPR013783">
    <property type="entry name" value="Ig-like_fold"/>
</dbReference>
<dbReference type="EMBL" id="JACBJI010000005">
    <property type="protein sequence ID" value="NYA71902.1"/>
    <property type="molecule type" value="Genomic_DNA"/>
</dbReference>
<dbReference type="InterPro" id="IPR008964">
    <property type="entry name" value="Invasin/intimin_cell_adhesion"/>
</dbReference>
<evidence type="ECO:0000313" key="4">
    <source>
        <dbReference type="EMBL" id="NYA71902.1"/>
    </source>
</evidence>
<dbReference type="InterPro" id="IPR044023">
    <property type="entry name" value="Ig_7"/>
</dbReference>
<dbReference type="InterPro" id="IPR036116">
    <property type="entry name" value="FN3_sf"/>
</dbReference>
<dbReference type="Pfam" id="PF11617">
    <property type="entry name" value="Cu-binding_MopE"/>
    <property type="match status" value="1"/>
</dbReference>
<protein>
    <recommendedName>
        <fullName evidence="6">T9SS type A sorting domain-containing protein</fullName>
    </recommendedName>
</protein>
<name>A0A7Y8Y3X3_9FLAO</name>
<dbReference type="InterPro" id="IPR021655">
    <property type="entry name" value="Put_metal-bd"/>
</dbReference>
<feature type="signal peptide" evidence="1">
    <location>
        <begin position="1"/>
        <end position="22"/>
    </location>
</feature>
<keyword evidence="5" id="KW-1185">Reference proteome</keyword>
<dbReference type="RefSeq" id="WP_176006709.1">
    <property type="nucleotide sequence ID" value="NZ_JABWMI010000014.1"/>
</dbReference>
<feature type="domain" description="Fibronectin type-III" evidence="2">
    <location>
        <begin position="1626"/>
        <end position="1721"/>
    </location>
</feature>
<evidence type="ECO:0000259" key="2">
    <source>
        <dbReference type="PROSITE" id="PS50853"/>
    </source>
</evidence>
<accession>A0A7Y8Y3X3</accession>
<evidence type="ECO:0000313" key="5">
    <source>
        <dbReference type="Proteomes" id="UP000535020"/>
    </source>
</evidence>
<dbReference type="SMART" id="SM00060">
    <property type="entry name" value="FN3"/>
    <property type="match status" value="3"/>
</dbReference>
<evidence type="ECO:0000256" key="1">
    <source>
        <dbReference type="SAM" id="SignalP"/>
    </source>
</evidence>
<feature type="domain" description="Fibronectin type-III" evidence="2">
    <location>
        <begin position="260"/>
        <end position="358"/>
    </location>
</feature>
<feature type="non-terminal residue" evidence="4">
    <location>
        <position position="3467"/>
    </location>
</feature>
<dbReference type="InterPro" id="IPR045474">
    <property type="entry name" value="GEVED"/>
</dbReference>
<dbReference type="SUPFAM" id="SSF49373">
    <property type="entry name" value="Invasin/intimin cell-adhesion fragments"/>
    <property type="match status" value="1"/>
</dbReference>
<dbReference type="Gene3D" id="2.60.40.10">
    <property type="entry name" value="Immunoglobulins"/>
    <property type="match status" value="5"/>
</dbReference>
<dbReference type="PROSITE" id="PS50853">
    <property type="entry name" value="FN3"/>
    <property type="match status" value="2"/>
</dbReference>
<dbReference type="InterPro" id="IPR003961">
    <property type="entry name" value="FN3_dom"/>
</dbReference>
<feature type="domain" description="G8" evidence="3">
    <location>
        <begin position="993"/>
        <end position="1139"/>
    </location>
</feature>
<comment type="caution">
    <text evidence="4">The sequence shown here is derived from an EMBL/GenBank/DDBJ whole genome shotgun (WGS) entry which is preliminary data.</text>
</comment>
<dbReference type="SUPFAM" id="SSF49265">
    <property type="entry name" value="Fibronectin type III"/>
    <property type="match status" value="2"/>
</dbReference>
<dbReference type="SUPFAM" id="SSF81296">
    <property type="entry name" value="E set domains"/>
    <property type="match status" value="1"/>
</dbReference>
<gene>
    <name evidence="4" type="ORF">HZF10_13315</name>
</gene>
<dbReference type="Pfam" id="PF19081">
    <property type="entry name" value="Ig_7"/>
    <property type="match status" value="1"/>
</dbReference>
<evidence type="ECO:0000259" key="3">
    <source>
        <dbReference type="PROSITE" id="PS51484"/>
    </source>
</evidence>
<keyword evidence="1" id="KW-0732">Signal</keyword>
<sequence length="3467" mass="349802">MRKSWLAMLLFMLLLAPFGGFAQNISNYAFSTSNTGSLEDLTTGATSITTGNQDSYASSVLAIGFDFWFMGVKYTHYSVGSNGILRLSTSSSDSAISGTYYGASYSSGVAYLAAFGGDNEVNGGIRVKTIGSAPNRKFVIEWTQFYANWNPNLTNAGNLQAWLSETTGVINYVYGEIYNSSSSSVTKPIFISAGNTVATAGHVLIGSPATFVPAATAANNTIAAGSGTTTGSPLIANLGSSANGSRVVYTFTPPSGNTSTPTTFTSSNVSATNMTVNWVDASTSEGYFTVGRSTSPSGPFTVIGAVTTTTSAGTGTVYSFPQSGLTANTTYYYEITALNETGGTSPALTGSASTIGQGTYVWNATAGSASWASSASWTPARTIADPTDILQFSNGGSSTATDIPTQTVGTVTVSGNTAVNFQSAAASTLTMAGLTIDAGSSVTSNGTAAALSMAFSSGAVNTINGRLEIANGASANGISFSNSVTTVGTTGTFALGGTTAASVTSSGTTLTINGTYEHKYSTVAGTIPTATWGAASNVNILGYTTATSGAGGLGQNFANFTWNTPSLSVALNMGSSSTTGVSGAFTVTSTGTGSVRWATTGGYTLNINNYTQTGGNFQLSDGSSGTSMVMNVTGTFNQSAGSFGSSGTGTNNPTLNFSGTSAQNVSFSAQPTGPITYRISNANGINLNGNWGTTFNIGSGTIGALRISTAAANPVTFGGTLTGFQYNAAGTTLTYDAAGSYASRASEFPSASGPLNVTVAVGSGNVLDMPFSRTIGGTLTMTSGDINLSTNSLTLGTSSSALGTLSYTAGSIRVTTGSMTRWFGTSGLPTSASTAIGHFPLASGISARNASVYFSAAGALSTAGTITVSHNGANGISAVSPSFTDGAYTVDTRTNGSWTFATGNGIAASGTINLRLTSGGMIASATPANLRVIQAAGAVGTHVAGTTSGSNYLVARTGLSVAQLGQTHYVGSAAADMNLVYNSIASGDWNSPSTWSAGSVPTCADAVTIASGHNVTVNSAANVAKNVTINSGGTLTVASGDLTVGCTLNNNTLAIAGTLTVTGGSLKVNGNFNLTGKFNQSGGTIAVDGNNGGSTTGSVASGTNIVNFAVAANADIVLTAGTFTIVDPHTAETTTFSANIPTVGATEATGTHTFRFGDGVSADAGSAIGFQFYSWAGTGIFKFRNVIVESANSGANRFVYLSGTFYNFVVAGDMTINAGGEFRNNGTSASSGATYLAGNLVNNGTFTSAGGVTLGNAVSSSITSLSVTPSTVAQTVSGSGTFRNLTASPTANFNSVTINNTNATGVTLNVPLSISGTLTMTSGLVNTSSTSVLQLGTATASGSLSGTPSATSMIVGPFARTFGSSRTTTGSYTVAGASHFPIGKGGAYTPVFADPNTTSGGSVIVKAEAFTSNSGTQGTGVTSLSTNRYEAVVTSGAANLTNMYVRLNDAAIASSHKILQASSAAGEYSTILPSTTFAAGNLTTATPILAANYTGYFAFGNILPCVMPANQPTAFVASAITNTSFTGSFTAAASNPTGYLVVRYPSASAITDPVDFTLYAAGNALGAGTVVYFGSNATFPATGLTASTAYDLRIYSFNNTGCSGPVYNVTNPLAATVTTCASAIGVPGTPVISNPSTTGFTATWTASSTSGATYLVDVATNSTFTTFVPGYQNFDNGTALSVNVTGLAHSSTYYVRVRALVAPYCSSGYSSTATGATLCEPIATLPWTENFDSMATIGSNILPICWVQQTGSSTWTSSNAASNTYNDPRSGAQYMTIYYGSTPDYLWTPGFQLAAGQSCDFSFYFVGDNTSGWNAEVLANATQSNTGASTLGAPFIAGSTTTSGSTYTLVTRTFTAPSAGVYYFGVKAYTSSFSPFYLGFDDFRLQLSPTSVSGFTPSAICQGGGTTVTVSGTSFTGATAVSFNGVPATSFTVVNGTTITAVTPAGVTAGAISVTAPLGNATSGSNYTVTPMPVVSGITGAPSALCSGDTTDLDNATPGGVWASSNSAIATVDASGVVTAVAGGTVDISYSVTDLGCTTSVTATIVVNDPIVSSNPVAQTVVTGSTATFSVNATGAVVSYQWMVSVDGGDTFEPVVDEDFYSGATTNTLTITDTPESLNGNLYMVVITAEDPCPPFESGLAVLNVGDTGIATDPASITICSSGTGEAQFTVVASGTVDSYAWQVDQGLGFEPITDGTFGSVTYSGATTDVLTVSGLTLANTGWNFQAVVTGPANGATSNPATLTVNEGVAITTDPASASSCYSGGSAVFTVAASGAVSGYQWQYSTDNATFNNVTAGVPVGATYSGATTASLTVNTTAATPAAGTYFYRAVVNGAAPCAAVPSNGAQMQIYTPVIGTQPSPATVFAGNSTTFTVSTSEPSPSYQWQYGTSASGPWSNVVNNTPANITYANGTTATLTVNVLGGAAAAANRYYRAVVTSASCSVNSNSALLTTTNYCFPTYTAGPGTVDQIANVTLGTLNNSTGSSASPYYTVYDSATVPDIQQLTTANISVKFGNDTTNYCAVWIDFNQNGVFESSEGVASTATSGGSTTANGTSIVSLPVPLSAIPGKTRMRVRGGEDVPVLLTQACGASSDADGEAEDYFVNIVVAPNCSGTPAAATASASQSSLCISGSVVLTATNIPSGAIGLSTQWYNTVTGAIAGTVNSATYTTPTLTANASYFLRVTCADSGLFSDSNTVTITVNNPTVTNTAPAARCGVGTVTLGATASAGAQLNWYAAATGGSAIATGPSFTTPSISTTTDYFVSASSGESTEAGGKLVPTGTSTYIDTLTGIVFNATSAFTLNSAQIYAVGTGSITVGLYSSTGTELMATSSIPVTGLGTTTPITIPIGFAVPVGTGYRLMIKSYTGLTGIVRDGSPNAYPFNTPSCSVTGGYFLGSSASYYFFYNLSITTRCESARTLVKATVNTPPALTLSGTSTTICAGTPSAPVAVTSNVASFDSYVWSPAGGVSGNATSGFVFNPSVTTTYTLTASQTTGSLCANTATYTVNVNPVPQTPIITPASLTVCSLDAPTQLTATLGVAMTAMSENFDTNAPNWTITNGSSSPAVSNWAYVAAPYTDQSGSAKFTNFSTPNGGKFALANADAGGSGSTTNTVLTSPTFSTVGMPNARLTFEHAYRYWASGDTTVKVEISTNGGSNWTQLADIKGTDVGATTNDAQTTVNASISLNSYLNEANVKIRFNYVSTWGYYWILDNVKVATTSGTEPIVWTPSAGLFTDAAGTVPYTGTATASVYAKPTVSTQYTATATTGLGCTSSSNVMINVNTAVTWYVDNDSDGYGNSALPTIVSCSQPAGYAAQGGDCNDTVAAINPGHAEVAFNGIDDDCDGTIDEGSQLFSQVLASQCGTTLTSISSLIGAVSFGAPVDGYRFRVVNTTTNAVQTIDRTVPNFSMTMLASYDYATTYSISVMLRRNGIWLNYYGNACLVSTPAVLDPGGAAAVTPSQCGIVLPS</sequence>
<dbReference type="InterPro" id="IPR014756">
    <property type="entry name" value="Ig_E-set"/>
</dbReference>
<dbReference type="PROSITE" id="PS51484">
    <property type="entry name" value="G8"/>
    <property type="match status" value="1"/>
</dbReference>
<dbReference type="Gene3D" id="2.60.120.260">
    <property type="entry name" value="Galactose-binding domain-like"/>
    <property type="match status" value="1"/>
</dbReference>
<evidence type="ECO:0008006" key="6">
    <source>
        <dbReference type="Google" id="ProtNLM"/>
    </source>
</evidence>
<organism evidence="4 5">
    <name type="scientific">Flavobacterium agri</name>
    <dbReference type="NCBI Taxonomy" id="2743471"/>
    <lineage>
        <taxon>Bacteria</taxon>
        <taxon>Pseudomonadati</taxon>
        <taxon>Bacteroidota</taxon>
        <taxon>Flavobacteriia</taxon>
        <taxon>Flavobacteriales</taxon>
        <taxon>Flavobacteriaceae</taxon>
        <taxon>Flavobacterium</taxon>
    </lineage>
</organism>
<proteinExistence type="predicted"/>
<dbReference type="Pfam" id="PF20009">
    <property type="entry name" value="GEVED"/>
    <property type="match status" value="1"/>
</dbReference>
<dbReference type="InterPro" id="IPR019316">
    <property type="entry name" value="G8_domain"/>
</dbReference>
<feature type="chain" id="PRO_5031207261" description="T9SS type A sorting domain-containing protein" evidence="1">
    <location>
        <begin position="23"/>
        <end position="3467"/>
    </location>
</feature>
<reference evidence="4 5" key="1">
    <citation type="submission" date="2020-07" db="EMBL/GenBank/DDBJ databases">
        <authorList>
            <person name="Sun Q."/>
        </authorList>
    </citation>
    <scope>NUCLEOTIDE SEQUENCE [LARGE SCALE GENOMIC DNA]</scope>
    <source>
        <strain evidence="4 5">MAH-1</strain>
    </source>
</reference>
<dbReference type="CDD" id="cd00102">
    <property type="entry name" value="IPT"/>
    <property type="match status" value="1"/>
</dbReference>
<dbReference type="Proteomes" id="UP000535020">
    <property type="component" value="Unassembled WGS sequence"/>
</dbReference>